<name>A0A0N4Z6P8_PARTI</name>
<evidence type="ECO:0000313" key="1">
    <source>
        <dbReference type="Proteomes" id="UP000038045"/>
    </source>
</evidence>
<dbReference type="Proteomes" id="UP000038045">
    <property type="component" value="Unplaced"/>
</dbReference>
<dbReference type="AlphaFoldDB" id="A0A0N4Z6P8"/>
<dbReference type="GO" id="GO:0047756">
    <property type="term" value="F:chondroitin 4-sulfotransferase activity"/>
    <property type="evidence" value="ECO:0007669"/>
    <property type="project" value="InterPro"/>
</dbReference>
<dbReference type="Pfam" id="PF03567">
    <property type="entry name" value="Sulfotransfer_2"/>
    <property type="match status" value="1"/>
</dbReference>
<keyword evidence="1" id="KW-1185">Reference proteome</keyword>
<dbReference type="GO" id="GO:0050650">
    <property type="term" value="P:chondroitin sulfate proteoglycan biosynthetic process"/>
    <property type="evidence" value="ECO:0007669"/>
    <property type="project" value="InterPro"/>
</dbReference>
<dbReference type="GO" id="GO:1902884">
    <property type="term" value="P:positive regulation of response to oxidative stress"/>
    <property type="evidence" value="ECO:0007669"/>
    <property type="project" value="InterPro"/>
</dbReference>
<dbReference type="WBParaSite" id="PTRK_0000285300.1">
    <property type="protein sequence ID" value="PTRK_0000285300.1"/>
    <property type="gene ID" value="PTRK_0000285300"/>
</dbReference>
<evidence type="ECO:0000313" key="2">
    <source>
        <dbReference type="WBParaSite" id="PTRK_0000285300.1"/>
    </source>
</evidence>
<reference evidence="2" key="1">
    <citation type="submission" date="2017-02" db="UniProtKB">
        <authorList>
            <consortium name="WormBaseParasite"/>
        </authorList>
    </citation>
    <scope>IDENTIFICATION</scope>
</reference>
<dbReference type="PANTHER" id="PTHR22900:SF5">
    <property type="entry name" value="PROTEIN CBG14245"/>
    <property type="match status" value="1"/>
</dbReference>
<accession>A0A0N4Z6P8</accession>
<protein>
    <submittedName>
        <fullName evidence="2">Sulfotransfer_1 domain-containing protein</fullName>
    </submittedName>
</protein>
<sequence>MIKINYLTMNNRSLDSEFVVAPKYKLNTCYYGKSFSSMTLGLFCYLFDNRTFLSKYKHSVNKGADRRLCHSRNKYKSMKTVIDTYSKGNDKDFFNNWKNILVVRDPISRFISGYVQLCVLSIGLPANHSNCFKCGKNMHCFLGKLYNKIKTFTGIKTNHDHFLAYHFLPQKWRCEIGKYKQNYTILKYTKDKKNFYESYLQELRESGVPDQKLVFIKKLFYTTKVLHKTDGKKETKYFTNHLIKNKILIKMFLKIFYEDFIEFDFPLPNLEV</sequence>
<dbReference type="InterPro" id="IPR005331">
    <property type="entry name" value="Sulfotransferase"/>
</dbReference>
<dbReference type="PANTHER" id="PTHR22900">
    <property type="entry name" value="PROTEIN CBG14245-RELATED"/>
    <property type="match status" value="1"/>
</dbReference>
<dbReference type="InterPro" id="IPR007669">
    <property type="entry name" value="Chst-1-like"/>
</dbReference>
<proteinExistence type="predicted"/>
<dbReference type="GO" id="GO:0016020">
    <property type="term" value="C:membrane"/>
    <property type="evidence" value="ECO:0007669"/>
    <property type="project" value="InterPro"/>
</dbReference>
<organism evidence="1 2">
    <name type="scientific">Parastrongyloides trichosuri</name>
    <name type="common">Possum-specific nematode worm</name>
    <dbReference type="NCBI Taxonomy" id="131310"/>
    <lineage>
        <taxon>Eukaryota</taxon>
        <taxon>Metazoa</taxon>
        <taxon>Ecdysozoa</taxon>
        <taxon>Nematoda</taxon>
        <taxon>Chromadorea</taxon>
        <taxon>Rhabditida</taxon>
        <taxon>Tylenchina</taxon>
        <taxon>Panagrolaimomorpha</taxon>
        <taxon>Strongyloidoidea</taxon>
        <taxon>Strongyloididae</taxon>
        <taxon>Parastrongyloides</taxon>
    </lineage>
</organism>